<dbReference type="PANTHER" id="PTHR37817:SF1">
    <property type="entry name" value="N-ACETYLTRANSFERASE EIS"/>
    <property type="match status" value="1"/>
</dbReference>
<evidence type="ECO:0000313" key="2">
    <source>
        <dbReference type="EMBL" id="BAY72515.1"/>
    </source>
</evidence>
<dbReference type="InterPro" id="IPR041380">
    <property type="entry name" value="Acetyltransf_17"/>
</dbReference>
<evidence type="ECO:0000313" key="3">
    <source>
        <dbReference type="Proteomes" id="UP000217507"/>
    </source>
</evidence>
<name>A0A1Z4KU16_ANAVA</name>
<sequence>MVEPMTPGFKYTKGSQENIQQLGNILEQCFVMSFGDSEIYVKGIGLENFRVIYREQKVAGGLAILPMSQWWGGQRVPMAGIAAVGIAPEYRGDGAAIALIQHTLQEISEQDIPISVLYPATQRLYRKVGYEQAGSYCVWEIPADSIQIQHACLPLEPVVLKNNPIFHELYQQQAQLTHGYLDRHPAIWQGLNRTLDTETLYSYLIGDKDQPQGYIIFTQERTKDGSILRIRDWVMLSNAAVQSFWSFIANHRSMIDKVTWKSSVIDALTLVLPEQSATIKSQDRWMLRIVDVCKALEARGYPPGVEAELHLEVQDDLLSANQGKFILSVAHGKGEVTKGGKGELQLDIKGLASLYTSLFTPRQLQLTGKLQATEAALLKARQIFAGESPWMIDFF</sequence>
<dbReference type="CDD" id="cd04301">
    <property type="entry name" value="NAT_SF"/>
    <property type="match status" value="1"/>
</dbReference>
<dbReference type="InterPro" id="IPR000182">
    <property type="entry name" value="GNAT_dom"/>
</dbReference>
<accession>A0A1Z4KU16</accession>
<proteinExistence type="predicted"/>
<dbReference type="InterPro" id="IPR051554">
    <property type="entry name" value="Acetyltransferase_Eis"/>
</dbReference>
<dbReference type="SUPFAM" id="SSF55718">
    <property type="entry name" value="SCP-like"/>
    <property type="match status" value="1"/>
</dbReference>
<dbReference type="Proteomes" id="UP000217507">
    <property type="component" value="Chromosome"/>
</dbReference>
<dbReference type="Gene3D" id="3.40.630.30">
    <property type="match status" value="2"/>
</dbReference>
<dbReference type="InterPro" id="IPR025559">
    <property type="entry name" value="Eis_dom"/>
</dbReference>
<organism evidence="2 3">
    <name type="scientific">Trichormus variabilis NIES-23</name>
    <dbReference type="NCBI Taxonomy" id="1973479"/>
    <lineage>
        <taxon>Bacteria</taxon>
        <taxon>Bacillati</taxon>
        <taxon>Cyanobacteriota</taxon>
        <taxon>Cyanophyceae</taxon>
        <taxon>Nostocales</taxon>
        <taxon>Nostocaceae</taxon>
        <taxon>Trichormus</taxon>
    </lineage>
</organism>
<dbReference type="PANTHER" id="PTHR37817">
    <property type="entry name" value="N-ACETYLTRANSFERASE EIS"/>
    <property type="match status" value="1"/>
</dbReference>
<dbReference type="Pfam" id="PF17668">
    <property type="entry name" value="Acetyltransf_17"/>
    <property type="match status" value="1"/>
</dbReference>
<dbReference type="Pfam" id="PF13530">
    <property type="entry name" value="SCP2_2"/>
    <property type="match status" value="1"/>
</dbReference>
<dbReference type="InterPro" id="IPR036527">
    <property type="entry name" value="SCP2_sterol-bd_dom_sf"/>
</dbReference>
<dbReference type="Pfam" id="PF13527">
    <property type="entry name" value="Acetyltransf_9"/>
    <property type="match status" value="1"/>
</dbReference>
<dbReference type="GO" id="GO:0030649">
    <property type="term" value="P:aminoglycoside antibiotic catabolic process"/>
    <property type="evidence" value="ECO:0007669"/>
    <property type="project" value="TreeGrafter"/>
</dbReference>
<dbReference type="AlphaFoldDB" id="A0A1Z4KU16"/>
<dbReference type="InterPro" id="IPR016181">
    <property type="entry name" value="Acyl_CoA_acyltransferase"/>
</dbReference>
<gene>
    <name evidence="2" type="ORF">NIES23_53400</name>
</gene>
<dbReference type="Gene3D" id="3.30.1050.10">
    <property type="entry name" value="SCP2 sterol-binding domain"/>
    <property type="match status" value="1"/>
</dbReference>
<dbReference type="EMBL" id="AP018216">
    <property type="protein sequence ID" value="BAY72515.1"/>
    <property type="molecule type" value="Genomic_DNA"/>
</dbReference>
<dbReference type="PROSITE" id="PS51186">
    <property type="entry name" value="GNAT"/>
    <property type="match status" value="1"/>
</dbReference>
<protein>
    <recommendedName>
        <fullName evidence="1">N-acetyltransferase domain-containing protein</fullName>
    </recommendedName>
</protein>
<dbReference type="SUPFAM" id="SSF55729">
    <property type="entry name" value="Acyl-CoA N-acyltransferases (Nat)"/>
    <property type="match status" value="1"/>
</dbReference>
<feature type="domain" description="N-acetyltransferase" evidence="1">
    <location>
        <begin position="1"/>
        <end position="151"/>
    </location>
</feature>
<dbReference type="GO" id="GO:0034069">
    <property type="term" value="F:aminoglycoside N-acetyltransferase activity"/>
    <property type="evidence" value="ECO:0007669"/>
    <property type="project" value="TreeGrafter"/>
</dbReference>
<evidence type="ECO:0000259" key="1">
    <source>
        <dbReference type="PROSITE" id="PS51186"/>
    </source>
</evidence>
<reference evidence="2 3" key="1">
    <citation type="submission" date="2017-06" db="EMBL/GenBank/DDBJ databases">
        <title>Genome sequencing of cyanobaciteial culture collection at National Institute for Environmental Studies (NIES).</title>
        <authorList>
            <person name="Hirose Y."/>
            <person name="Shimura Y."/>
            <person name="Fujisawa T."/>
            <person name="Nakamura Y."/>
            <person name="Kawachi M."/>
        </authorList>
    </citation>
    <scope>NUCLEOTIDE SEQUENCE [LARGE SCALE GENOMIC DNA]</scope>
    <source>
        <strain evidence="2 3">NIES-23</strain>
    </source>
</reference>